<feature type="domain" description="HTH marR-type" evidence="4">
    <location>
        <begin position="16"/>
        <end position="146"/>
    </location>
</feature>
<dbReference type="InterPro" id="IPR000835">
    <property type="entry name" value="HTH_MarR-typ"/>
</dbReference>
<dbReference type="Pfam" id="PF01047">
    <property type="entry name" value="MarR"/>
    <property type="match status" value="1"/>
</dbReference>
<evidence type="ECO:0000259" key="4">
    <source>
        <dbReference type="PROSITE" id="PS50995"/>
    </source>
</evidence>
<dbReference type="EMBL" id="RJSF01000003">
    <property type="protein sequence ID" value="RNM17525.1"/>
    <property type="molecule type" value="Genomic_DNA"/>
</dbReference>
<name>A0A3N0GYH5_9ACTN</name>
<dbReference type="GO" id="GO:0003700">
    <property type="term" value="F:DNA-binding transcription factor activity"/>
    <property type="evidence" value="ECO:0007669"/>
    <property type="project" value="InterPro"/>
</dbReference>
<dbReference type="Gene3D" id="1.10.10.10">
    <property type="entry name" value="Winged helix-like DNA-binding domain superfamily/Winged helix DNA-binding domain"/>
    <property type="match status" value="1"/>
</dbReference>
<dbReference type="PANTHER" id="PTHR33164:SF57">
    <property type="entry name" value="MARR-FAMILY TRANSCRIPTIONAL REGULATOR"/>
    <property type="match status" value="1"/>
</dbReference>
<evidence type="ECO:0000256" key="3">
    <source>
        <dbReference type="ARBA" id="ARBA00023163"/>
    </source>
</evidence>
<dbReference type="InterPro" id="IPR036390">
    <property type="entry name" value="WH_DNA-bd_sf"/>
</dbReference>
<dbReference type="PANTHER" id="PTHR33164">
    <property type="entry name" value="TRANSCRIPTIONAL REGULATOR, MARR FAMILY"/>
    <property type="match status" value="1"/>
</dbReference>
<keyword evidence="3" id="KW-0804">Transcription</keyword>
<reference evidence="5 6" key="1">
    <citation type="submission" date="2018-11" db="EMBL/GenBank/DDBJ databases">
        <authorList>
            <person name="Li F."/>
        </authorList>
    </citation>
    <scope>NUCLEOTIDE SEQUENCE [LARGE SCALE GENOMIC DNA]</scope>
    <source>
        <strain evidence="5 6">Gsoil 818</strain>
    </source>
</reference>
<dbReference type="GO" id="GO:0006950">
    <property type="term" value="P:response to stress"/>
    <property type="evidence" value="ECO:0007669"/>
    <property type="project" value="TreeGrafter"/>
</dbReference>
<dbReference type="SMART" id="SM00347">
    <property type="entry name" value="HTH_MARR"/>
    <property type="match status" value="1"/>
</dbReference>
<dbReference type="PROSITE" id="PS01117">
    <property type="entry name" value="HTH_MARR_1"/>
    <property type="match status" value="1"/>
</dbReference>
<dbReference type="SUPFAM" id="SSF46785">
    <property type="entry name" value="Winged helix' DNA-binding domain"/>
    <property type="match status" value="1"/>
</dbReference>
<evidence type="ECO:0000313" key="6">
    <source>
        <dbReference type="Proteomes" id="UP000279994"/>
    </source>
</evidence>
<dbReference type="InterPro" id="IPR023187">
    <property type="entry name" value="Tscrpt_reg_MarR-type_CS"/>
</dbReference>
<dbReference type="RefSeq" id="WP_123221143.1">
    <property type="nucleotide sequence ID" value="NZ_RJSF01000003.1"/>
</dbReference>
<keyword evidence="1" id="KW-0805">Transcription regulation</keyword>
<organism evidence="5 6">
    <name type="scientific">Nocardioides pocheonensis</name>
    <dbReference type="NCBI Taxonomy" id="661485"/>
    <lineage>
        <taxon>Bacteria</taxon>
        <taxon>Bacillati</taxon>
        <taxon>Actinomycetota</taxon>
        <taxon>Actinomycetes</taxon>
        <taxon>Propionibacteriales</taxon>
        <taxon>Nocardioidaceae</taxon>
        <taxon>Nocardioides</taxon>
    </lineage>
</organism>
<keyword evidence="6" id="KW-1185">Reference proteome</keyword>
<comment type="caution">
    <text evidence="5">The sequence shown here is derived from an EMBL/GenBank/DDBJ whole genome shotgun (WGS) entry which is preliminary data.</text>
</comment>
<protein>
    <submittedName>
        <fullName evidence="5">MarR family transcriptional regulator</fullName>
    </submittedName>
</protein>
<dbReference type="AlphaFoldDB" id="A0A3N0GYH5"/>
<dbReference type="PROSITE" id="PS50995">
    <property type="entry name" value="HTH_MARR_2"/>
    <property type="match status" value="1"/>
</dbReference>
<sequence>MSPAEARRQAAVRELEHEIGTLLRRVRRGLAERAVEVHPELNPTSYMLLVTLRDHGARRAADLADLFALDKGSVSRVVHQLVGLGLIARSPDPADGRASILTVTDEAERRLAAVRDGRREHFDDRLASWEPADIEELTARLGRFNAALADPQPVDQVAVGS</sequence>
<keyword evidence="2" id="KW-0238">DNA-binding</keyword>
<evidence type="ECO:0000256" key="1">
    <source>
        <dbReference type="ARBA" id="ARBA00023015"/>
    </source>
</evidence>
<dbReference type="GO" id="GO:0003677">
    <property type="term" value="F:DNA binding"/>
    <property type="evidence" value="ECO:0007669"/>
    <property type="project" value="UniProtKB-KW"/>
</dbReference>
<dbReference type="InterPro" id="IPR036388">
    <property type="entry name" value="WH-like_DNA-bd_sf"/>
</dbReference>
<dbReference type="OrthoDB" id="122135at2"/>
<dbReference type="Proteomes" id="UP000279994">
    <property type="component" value="Unassembled WGS sequence"/>
</dbReference>
<gene>
    <name evidence="5" type="ORF">EFL26_01725</name>
</gene>
<evidence type="ECO:0000313" key="5">
    <source>
        <dbReference type="EMBL" id="RNM17525.1"/>
    </source>
</evidence>
<dbReference type="InterPro" id="IPR039422">
    <property type="entry name" value="MarR/SlyA-like"/>
</dbReference>
<proteinExistence type="predicted"/>
<accession>A0A3N0GYH5</accession>
<evidence type="ECO:0000256" key="2">
    <source>
        <dbReference type="ARBA" id="ARBA00023125"/>
    </source>
</evidence>